<feature type="transmembrane region" description="Helical" evidence="1">
    <location>
        <begin position="90"/>
        <end position="113"/>
    </location>
</feature>
<gene>
    <name evidence="2" type="ORF">EOE18_15800</name>
</gene>
<dbReference type="Proteomes" id="UP000282837">
    <property type="component" value="Unassembled WGS sequence"/>
</dbReference>
<accession>A0A437N0P2</accession>
<feature type="transmembrane region" description="Helical" evidence="1">
    <location>
        <begin position="17"/>
        <end position="37"/>
    </location>
</feature>
<dbReference type="EMBL" id="SACO01000015">
    <property type="protein sequence ID" value="RVU03468.1"/>
    <property type="molecule type" value="Genomic_DNA"/>
</dbReference>
<name>A0A437N0P2_9SPHN</name>
<proteinExistence type="predicted"/>
<protein>
    <submittedName>
        <fullName evidence="2">Uncharacterized protein</fullName>
    </submittedName>
</protein>
<reference evidence="2 3" key="1">
    <citation type="submission" date="2019-01" db="EMBL/GenBank/DDBJ databases">
        <authorList>
            <person name="Chen W.-M."/>
        </authorList>
    </citation>
    <scope>NUCLEOTIDE SEQUENCE [LARGE SCALE GENOMIC DNA]</scope>
    <source>
        <strain evidence="2 3">FSY-9</strain>
    </source>
</reference>
<evidence type="ECO:0000256" key="1">
    <source>
        <dbReference type="SAM" id="Phobius"/>
    </source>
</evidence>
<keyword evidence="1" id="KW-1133">Transmembrane helix</keyword>
<keyword evidence="1" id="KW-0472">Membrane</keyword>
<dbReference type="OrthoDB" id="7450715at2"/>
<keyword evidence="3" id="KW-1185">Reference proteome</keyword>
<evidence type="ECO:0000313" key="2">
    <source>
        <dbReference type="EMBL" id="RVU03468.1"/>
    </source>
</evidence>
<organism evidence="2 3">
    <name type="scientific">Novosphingobium umbonatum</name>
    <dbReference type="NCBI Taxonomy" id="1908524"/>
    <lineage>
        <taxon>Bacteria</taxon>
        <taxon>Pseudomonadati</taxon>
        <taxon>Pseudomonadota</taxon>
        <taxon>Alphaproteobacteria</taxon>
        <taxon>Sphingomonadales</taxon>
        <taxon>Sphingomonadaceae</taxon>
        <taxon>Novosphingobium</taxon>
    </lineage>
</organism>
<comment type="caution">
    <text evidence="2">The sequence shown here is derived from an EMBL/GenBank/DDBJ whole genome shotgun (WGS) entry which is preliminary data.</text>
</comment>
<feature type="transmembrane region" description="Helical" evidence="1">
    <location>
        <begin position="43"/>
        <end position="63"/>
    </location>
</feature>
<dbReference type="AlphaFoldDB" id="A0A437N0P2"/>
<keyword evidence="1" id="KW-0812">Transmembrane</keyword>
<evidence type="ECO:0000313" key="3">
    <source>
        <dbReference type="Proteomes" id="UP000282837"/>
    </source>
</evidence>
<sequence length="114" mass="13022">MPDSNLRDWRKQISDHIAYGLLVYTGLQIFLTIAALRQESTSLLPYLALVILVGAIIPACRMVERRWTCLSEIEARDPAREMAYRRDRMMVWMAAIGMPFALSGLFRVLAMVFG</sequence>